<evidence type="ECO:0000313" key="2">
    <source>
        <dbReference type="Proteomes" id="UP000678499"/>
    </source>
</evidence>
<dbReference type="OrthoDB" id="2150145at2759"/>
<dbReference type="Proteomes" id="UP000678499">
    <property type="component" value="Unassembled WGS sequence"/>
</dbReference>
<keyword evidence="2" id="KW-1185">Reference proteome</keyword>
<protein>
    <submittedName>
        <fullName evidence="1">Uncharacterized protein</fullName>
    </submittedName>
</protein>
<organism evidence="1">
    <name type="scientific">Notodromas monacha</name>
    <dbReference type="NCBI Taxonomy" id="399045"/>
    <lineage>
        <taxon>Eukaryota</taxon>
        <taxon>Metazoa</taxon>
        <taxon>Ecdysozoa</taxon>
        <taxon>Arthropoda</taxon>
        <taxon>Crustacea</taxon>
        <taxon>Oligostraca</taxon>
        <taxon>Ostracoda</taxon>
        <taxon>Podocopa</taxon>
        <taxon>Podocopida</taxon>
        <taxon>Cypridocopina</taxon>
        <taxon>Cypridoidea</taxon>
        <taxon>Cyprididae</taxon>
        <taxon>Notodromas</taxon>
    </lineage>
</organism>
<gene>
    <name evidence="1" type="ORF">NMOB1V02_LOCUS13333</name>
</gene>
<dbReference type="EMBL" id="CAJPEX010021048">
    <property type="protein sequence ID" value="CAG0925883.1"/>
    <property type="molecule type" value="Genomic_DNA"/>
</dbReference>
<feature type="non-terminal residue" evidence="1">
    <location>
        <position position="1"/>
    </location>
</feature>
<dbReference type="EMBL" id="OA903085">
    <property type="protein sequence ID" value="CAD7285731.1"/>
    <property type="molecule type" value="Genomic_DNA"/>
</dbReference>
<sequence>MMAEVVPGCKTESSKEITCFLMDEKGYVVSHPSLFLPKSPLATAARGGRLPGDFFFPGMHKKLASSSSFRLKRKRDTERLHVADVEPVLANDLLHQDGIVEKLLCDQPADGTSQRFWKFRRSVSSVLKSRIHGEMCGAYSLVSVPETNLFLTVINVTACVKNSGFATVFCPCSTVSTFVGD</sequence>
<proteinExistence type="predicted"/>
<reference evidence="1" key="1">
    <citation type="submission" date="2020-11" db="EMBL/GenBank/DDBJ databases">
        <authorList>
            <person name="Tran Van P."/>
        </authorList>
    </citation>
    <scope>NUCLEOTIDE SEQUENCE</scope>
</reference>
<evidence type="ECO:0000313" key="1">
    <source>
        <dbReference type="EMBL" id="CAD7285731.1"/>
    </source>
</evidence>
<dbReference type="AlphaFoldDB" id="A0A7R9C3Z7"/>
<name>A0A7R9C3Z7_9CRUS</name>
<accession>A0A7R9C3Z7</accession>